<keyword evidence="2" id="KW-1133">Transmembrane helix</keyword>
<proteinExistence type="predicted"/>
<feature type="transmembrane region" description="Helical" evidence="2">
    <location>
        <begin position="180"/>
        <end position="199"/>
    </location>
</feature>
<keyword evidence="2" id="KW-0812">Transmembrane</keyword>
<keyword evidence="4" id="KW-1185">Reference proteome</keyword>
<feature type="transmembrane region" description="Helical" evidence="2">
    <location>
        <begin position="151"/>
        <end position="168"/>
    </location>
</feature>
<evidence type="ECO:0000313" key="4">
    <source>
        <dbReference type="Proteomes" id="UP001550853"/>
    </source>
</evidence>
<name>A0ABV2Z8L6_9ACTN</name>
<dbReference type="Proteomes" id="UP001550853">
    <property type="component" value="Unassembled WGS sequence"/>
</dbReference>
<evidence type="ECO:0000256" key="2">
    <source>
        <dbReference type="SAM" id="Phobius"/>
    </source>
</evidence>
<comment type="caution">
    <text evidence="3">The sequence shown here is derived from an EMBL/GenBank/DDBJ whole genome shotgun (WGS) entry which is preliminary data.</text>
</comment>
<reference evidence="3 4" key="1">
    <citation type="submission" date="2024-06" db="EMBL/GenBank/DDBJ databases">
        <title>The Natural Products Discovery Center: Release of the First 8490 Sequenced Strains for Exploring Actinobacteria Biosynthetic Diversity.</title>
        <authorList>
            <person name="Kalkreuter E."/>
            <person name="Kautsar S.A."/>
            <person name="Yang D."/>
            <person name="Bader C.D."/>
            <person name="Teijaro C.N."/>
            <person name="Fluegel L."/>
            <person name="Davis C.M."/>
            <person name="Simpson J.R."/>
            <person name="Lauterbach L."/>
            <person name="Steele A.D."/>
            <person name="Gui C."/>
            <person name="Meng S."/>
            <person name="Li G."/>
            <person name="Viehrig K."/>
            <person name="Ye F."/>
            <person name="Su P."/>
            <person name="Kiefer A.F."/>
            <person name="Nichols A."/>
            <person name="Cepeda A.J."/>
            <person name="Yan W."/>
            <person name="Fan B."/>
            <person name="Jiang Y."/>
            <person name="Adhikari A."/>
            <person name="Zheng C.-J."/>
            <person name="Schuster L."/>
            <person name="Cowan T.M."/>
            <person name="Smanski M.J."/>
            <person name="Chevrette M.G."/>
            <person name="De Carvalho L.P.S."/>
            <person name="Shen B."/>
        </authorList>
    </citation>
    <scope>NUCLEOTIDE SEQUENCE [LARGE SCALE GENOMIC DNA]</scope>
    <source>
        <strain evidence="3 4">NPDC033039</strain>
    </source>
</reference>
<dbReference type="RefSeq" id="WP_051739260.1">
    <property type="nucleotide sequence ID" value="NZ_JBEZVI010000041.1"/>
</dbReference>
<keyword evidence="2" id="KW-0472">Membrane</keyword>
<dbReference type="EMBL" id="JBEZVI010000041">
    <property type="protein sequence ID" value="MEU3714335.1"/>
    <property type="molecule type" value="Genomic_DNA"/>
</dbReference>
<feature type="region of interest" description="Disordered" evidence="1">
    <location>
        <begin position="228"/>
        <end position="254"/>
    </location>
</feature>
<organism evidence="3 4">
    <name type="scientific">Streptomyces catenulae</name>
    <dbReference type="NCBI Taxonomy" id="66875"/>
    <lineage>
        <taxon>Bacteria</taxon>
        <taxon>Bacillati</taxon>
        <taxon>Actinomycetota</taxon>
        <taxon>Actinomycetes</taxon>
        <taxon>Kitasatosporales</taxon>
        <taxon>Streptomycetaceae</taxon>
        <taxon>Streptomyces</taxon>
    </lineage>
</organism>
<feature type="transmembrane region" description="Helical" evidence="2">
    <location>
        <begin position="114"/>
        <end position="136"/>
    </location>
</feature>
<dbReference type="InterPro" id="IPR021235">
    <property type="entry name" value="DUF2637"/>
</dbReference>
<accession>A0ABV2Z8L6</accession>
<dbReference type="Pfam" id="PF10935">
    <property type="entry name" value="DUF2637"/>
    <property type="match status" value="1"/>
</dbReference>
<feature type="region of interest" description="Disordered" evidence="1">
    <location>
        <begin position="62"/>
        <end position="96"/>
    </location>
</feature>
<evidence type="ECO:0000256" key="1">
    <source>
        <dbReference type="SAM" id="MobiDB-lite"/>
    </source>
</evidence>
<gene>
    <name evidence="3" type="ORF">AB0E61_30080</name>
</gene>
<protein>
    <submittedName>
        <fullName evidence="3">DUF2637 domain-containing protein</fullName>
    </submittedName>
</protein>
<feature type="compositionally biased region" description="Basic residues" evidence="1">
    <location>
        <begin position="244"/>
        <end position="254"/>
    </location>
</feature>
<feature type="compositionally biased region" description="Pro residues" evidence="1">
    <location>
        <begin position="229"/>
        <end position="238"/>
    </location>
</feature>
<evidence type="ECO:0000313" key="3">
    <source>
        <dbReference type="EMBL" id="MEU3714335.1"/>
    </source>
</evidence>
<sequence length="254" mass="27275">MHETQTYIPAQQTDEFVPSQGTFTRAVRDTDPRVDIPLFAPQPDPYGFDAVAWANVPVWETDGPVPQDPHAGDGYPAPPPTGPTVSHARTRQHRPGVHRAGAVRLRRWARRISAVVAALTAVMISVLGAMVCYAPLRALASQGASGDLADLWPLLIYGPWMVASLAILRASAHGRRVAHSWCVVILFSALAVVLCVAHAPLTLSAISVAGLPPITALLSFHQLVRQIEPPAPPRPAPAEEPGSGHHRKPPNPRQ</sequence>